<dbReference type="InterPro" id="IPR011025">
    <property type="entry name" value="GproteinA_insert"/>
</dbReference>
<proteinExistence type="inferred from homology"/>
<dbReference type="EMBL" id="GCKF01035233">
    <property type="protein sequence ID" value="JAG97006.1"/>
    <property type="molecule type" value="Transcribed_RNA"/>
</dbReference>
<dbReference type="GO" id="GO:0007188">
    <property type="term" value="P:adenylate cyclase-modulating G protein-coupled receptor signaling pathway"/>
    <property type="evidence" value="ECO:0007669"/>
    <property type="project" value="TreeGrafter"/>
</dbReference>
<dbReference type="Pfam" id="PF00503">
    <property type="entry name" value="G-alpha"/>
    <property type="match status" value="1"/>
</dbReference>
<feature type="compositionally biased region" description="Polar residues" evidence="13">
    <location>
        <begin position="241"/>
        <end position="253"/>
    </location>
</feature>
<dbReference type="GO" id="GO:0001664">
    <property type="term" value="F:G protein-coupled receptor binding"/>
    <property type="evidence" value="ECO:0007669"/>
    <property type="project" value="TreeGrafter"/>
</dbReference>
<evidence type="ECO:0000256" key="12">
    <source>
        <dbReference type="PIRSR" id="PIRSR601019-2"/>
    </source>
</evidence>
<feature type="compositionally biased region" description="Low complexity" evidence="13">
    <location>
        <begin position="310"/>
        <end position="329"/>
    </location>
</feature>
<dbReference type="Gene3D" id="3.40.50.300">
    <property type="entry name" value="P-loop containing nucleotide triphosphate hydrolases"/>
    <property type="match status" value="1"/>
</dbReference>
<evidence type="ECO:0000256" key="9">
    <source>
        <dbReference type="ARBA" id="ARBA00023242"/>
    </source>
</evidence>
<dbReference type="PRINTS" id="PR00318">
    <property type="entry name" value="GPROTEINA"/>
</dbReference>
<dbReference type="SUPFAM" id="SSF57903">
    <property type="entry name" value="FYVE/PHD zinc finger"/>
    <property type="match status" value="1"/>
</dbReference>
<evidence type="ECO:0000256" key="8">
    <source>
        <dbReference type="ARBA" id="ARBA00023224"/>
    </source>
</evidence>
<keyword evidence="5" id="KW-0862">Zinc</keyword>
<evidence type="ECO:0000256" key="13">
    <source>
        <dbReference type="SAM" id="MobiDB-lite"/>
    </source>
</evidence>
<dbReference type="GO" id="GO:0005737">
    <property type="term" value="C:cytoplasm"/>
    <property type="evidence" value="ECO:0007669"/>
    <property type="project" value="TreeGrafter"/>
</dbReference>
<feature type="binding site" evidence="12">
    <location>
        <position position="684"/>
    </location>
    <ligand>
        <name>Mg(2+)</name>
        <dbReference type="ChEBI" id="CHEBI:18420"/>
    </ligand>
</feature>
<feature type="region of interest" description="Disordered" evidence="13">
    <location>
        <begin position="642"/>
        <end position="661"/>
    </location>
</feature>
<feature type="binding site" evidence="12">
    <location>
        <position position="856"/>
    </location>
    <ligand>
        <name>Mg(2+)</name>
        <dbReference type="ChEBI" id="CHEBI:18420"/>
    </ligand>
</feature>
<feature type="compositionally biased region" description="Polar residues" evidence="13">
    <location>
        <begin position="382"/>
        <end position="393"/>
    </location>
</feature>
<dbReference type="EMBL" id="GCKF01035234">
    <property type="protein sequence ID" value="JAG97005.1"/>
    <property type="molecule type" value="Transcribed_RNA"/>
</dbReference>
<dbReference type="FunFam" id="3.40.50.300:FF:000720">
    <property type="entry name" value="Guanine nucleotide-binding protein G(k) subunit alpha"/>
    <property type="match status" value="1"/>
</dbReference>
<dbReference type="GO" id="GO:0008270">
    <property type="term" value="F:zinc ion binding"/>
    <property type="evidence" value="ECO:0007669"/>
    <property type="project" value="UniProtKB-KW"/>
</dbReference>
<evidence type="ECO:0000313" key="14">
    <source>
        <dbReference type="EMBL" id="JAG97005.1"/>
    </source>
</evidence>
<evidence type="ECO:0000256" key="4">
    <source>
        <dbReference type="ARBA" id="ARBA00022771"/>
    </source>
</evidence>
<dbReference type="GO" id="GO:0005634">
    <property type="term" value="C:nucleus"/>
    <property type="evidence" value="ECO:0007669"/>
    <property type="project" value="UniProtKB-SubCell"/>
</dbReference>
<dbReference type="GO" id="GO:0005834">
    <property type="term" value="C:heterotrimeric G-protein complex"/>
    <property type="evidence" value="ECO:0007669"/>
    <property type="project" value="TreeGrafter"/>
</dbReference>
<feature type="compositionally biased region" description="Polar residues" evidence="13">
    <location>
        <begin position="168"/>
        <end position="185"/>
    </location>
</feature>
<reference evidence="14" key="1">
    <citation type="submission" date="2015-03" db="EMBL/GenBank/DDBJ databases">
        <title>A transcriptome of Araucaria cunninghamii, an australian fine timber species.</title>
        <authorList>
            <person name="Jing Yi C.J.Y."/>
            <person name="Yin San L.Y.S."/>
            <person name="Abdul Karim S.S."/>
            <person name="Wan Azmi N.N."/>
            <person name="Hercus R.R."/>
            <person name="Croft L.L."/>
        </authorList>
    </citation>
    <scope>NUCLEOTIDE SEQUENCE</scope>
    <source>
        <strain evidence="14">MI0301</strain>
        <tissue evidence="14">Leaf</tissue>
    </source>
</reference>
<feature type="compositionally biased region" description="Polar residues" evidence="13">
    <location>
        <begin position="194"/>
        <end position="207"/>
    </location>
</feature>
<evidence type="ECO:0000256" key="7">
    <source>
        <dbReference type="ARBA" id="ARBA00023134"/>
    </source>
</evidence>
<feature type="region of interest" description="Disordered" evidence="13">
    <location>
        <begin position="378"/>
        <end position="403"/>
    </location>
</feature>
<dbReference type="SMART" id="SM00275">
    <property type="entry name" value="G_alpha"/>
    <property type="match status" value="1"/>
</dbReference>
<dbReference type="Gene3D" id="1.10.400.10">
    <property type="entry name" value="GI Alpha 1, domain 2-like"/>
    <property type="match status" value="1"/>
</dbReference>
<keyword evidence="12" id="KW-0460">Magnesium</keyword>
<dbReference type="PROSITE" id="PS51882">
    <property type="entry name" value="G_ALPHA"/>
    <property type="match status" value="1"/>
</dbReference>
<dbReference type="PANTHER" id="PTHR10218:SF334">
    <property type="entry name" value="EXTRA-LARGE GUANINE NUCLEOTIDE-BINDING PROTEIN 3"/>
    <property type="match status" value="1"/>
</dbReference>
<dbReference type="InterPro" id="IPR001019">
    <property type="entry name" value="Gprotein_alpha_su"/>
</dbReference>
<dbReference type="FunFam" id="1.10.400.10:FF:000005">
    <property type="entry name" value="Extra-large guanine nucleotide-binding protein 3"/>
    <property type="match status" value="1"/>
</dbReference>
<feature type="compositionally biased region" description="Basic and acidic residues" evidence="13">
    <location>
        <begin position="226"/>
        <end position="240"/>
    </location>
</feature>
<evidence type="ECO:0000256" key="3">
    <source>
        <dbReference type="ARBA" id="ARBA00022741"/>
    </source>
</evidence>
<keyword evidence="8" id="KW-0807">Transducer</keyword>
<evidence type="ECO:0000256" key="1">
    <source>
        <dbReference type="ARBA" id="ARBA00004123"/>
    </source>
</evidence>
<comment type="subcellular location">
    <subcellularLocation>
        <location evidence="1">Nucleus</location>
    </subcellularLocation>
</comment>
<evidence type="ECO:0008006" key="15">
    <source>
        <dbReference type="Google" id="ProtNLM"/>
    </source>
</evidence>
<name>A0A0D6R553_ARACU</name>
<evidence type="ECO:0000256" key="11">
    <source>
        <dbReference type="PIRSR" id="PIRSR601019-1"/>
    </source>
</evidence>
<feature type="binding site" evidence="11">
    <location>
        <position position="1031"/>
    </location>
    <ligand>
        <name>GTP</name>
        <dbReference type="ChEBI" id="CHEBI:37565"/>
    </ligand>
</feature>
<keyword evidence="9" id="KW-0539">Nucleus</keyword>
<feature type="compositionally biased region" description="Low complexity" evidence="13">
    <location>
        <begin position="336"/>
        <end position="346"/>
    </location>
</feature>
<evidence type="ECO:0000256" key="5">
    <source>
        <dbReference type="ARBA" id="ARBA00022833"/>
    </source>
</evidence>
<keyword evidence="4" id="KW-0863">Zinc-finger</keyword>
<dbReference type="InterPro" id="IPR027417">
    <property type="entry name" value="P-loop_NTPase"/>
</dbReference>
<accession>A0A0D6R553</accession>
<keyword evidence="2 12" id="KW-0479">Metal-binding</keyword>
<feature type="region of interest" description="Disordered" evidence="13">
    <location>
        <begin position="154"/>
        <end position="346"/>
    </location>
</feature>
<evidence type="ECO:0000256" key="10">
    <source>
        <dbReference type="ARBA" id="ARBA00060880"/>
    </source>
</evidence>
<dbReference type="InterPro" id="IPR011011">
    <property type="entry name" value="Znf_FYVE_PHD"/>
</dbReference>
<dbReference type="GO" id="GO:0003924">
    <property type="term" value="F:GTPase activity"/>
    <property type="evidence" value="ECO:0007669"/>
    <property type="project" value="InterPro"/>
</dbReference>
<organism evidence="14">
    <name type="scientific">Araucaria cunninghamii</name>
    <name type="common">Hoop pine</name>
    <name type="synonym">Moreton Bay pine</name>
    <dbReference type="NCBI Taxonomy" id="56994"/>
    <lineage>
        <taxon>Eukaryota</taxon>
        <taxon>Viridiplantae</taxon>
        <taxon>Streptophyta</taxon>
        <taxon>Embryophyta</taxon>
        <taxon>Tracheophyta</taxon>
        <taxon>Spermatophyta</taxon>
        <taxon>Pinopsida</taxon>
        <taxon>Pinidae</taxon>
        <taxon>Conifers II</taxon>
        <taxon>Araucariales</taxon>
        <taxon>Araucariaceae</taxon>
        <taxon>Araucaria</taxon>
    </lineage>
</organism>
<keyword evidence="7 11" id="KW-0342">GTP-binding</keyword>
<feature type="binding site" evidence="11">
    <location>
        <begin position="965"/>
        <end position="968"/>
    </location>
    <ligand>
        <name>GTP</name>
        <dbReference type="ChEBI" id="CHEBI:37565"/>
    </ligand>
</feature>
<dbReference type="SUPFAM" id="SSF52540">
    <property type="entry name" value="P-loop containing nucleoside triphosphate hydrolases"/>
    <property type="match status" value="1"/>
</dbReference>
<dbReference type="CDD" id="cd00066">
    <property type="entry name" value="G-alpha"/>
    <property type="match status" value="1"/>
</dbReference>
<dbReference type="AlphaFoldDB" id="A0A0D6R553"/>
<dbReference type="SUPFAM" id="SSF47895">
    <property type="entry name" value="Transducin (alpha subunit), insertion domain"/>
    <property type="match status" value="1"/>
</dbReference>
<dbReference type="GO" id="GO:0031683">
    <property type="term" value="F:G-protein beta/gamma-subunit complex binding"/>
    <property type="evidence" value="ECO:0007669"/>
    <property type="project" value="InterPro"/>
</dbReference>
<keyword evidence="3 11" id="KW-0547">Nucleotide-binding</keyword>
<dbReference type="GO" id="GO:0005525">
    <property type="term" value="F:GTP binding"/>
    <property type="evidence" value="ECO:0007669"/>
    <property type="project" value="UniProtKB-KW"/>
</dbReference>
<evidence type="ECO:0000256" key="2">
    <source>
        <dbReference type="ARBA" id="ARBA00022723"/>
    </source>
</evidence>
<dbReference type="PANTHER" id="PTHR10218">
    <property type="entry name" value="GTP-BINDING PROTEIN ALPHA SUBUNIT"/>
    <property type="match status" value="1"/>
</dbReference>
<keyword evidence="6" id="KW-0106">Calcium</keyword>
<feature type="compositionally biased region" description="Polar residues" evidence="13">
    <location>
        <begin position="275"/>
        <end position="286"/>
    </location>
</feature>
<comment type="similarity">
    <text evidence="10">Belongs to the G-alpha family. XLG subfamily.</text>
</comment>
<feature type="compositionally biased region" description="Basic and acidic residues" evidence="13">
    <location>
        <begin position="254"/>
        <end position="273"/>
    </location>
</feature>
<feature type="compositionally biased region" description="Basic and acidic residues" evidence="13">
    <location>
        <begin position="287"/>
        <end position="301"/>
    </location>
</feature>
<sequence length="1080" mass="121000">MGSKADKTLEKLLRKMLPRGAPVPDEEHLDYSIAIEYEGPPVEYQVPKVEPLDVRHLNIPTAESLELETEAASASTVTQSSIPKSLPIMRPVIPSLTPQSLGVAASTASHHNSDRHINYTRDAQVDDIHNHNNNNNSAEVVDATVSAISEVYFPGERSHSSSQSRTSNDQCTDTIDTSTNAGGSDSHQECMVNGSPSGSQNPSQISLSKNKNKEESSVELTGNVQDSKHTVEYGTDRFSNESESPPQFQNNVRGSDELLTRADGSDSSAERIDNGSPSLSLQSSVLKNKDEACIKGDKDGDASSAFHLHSPPSAESSTSRVSRSSSVASVHDNPHSSSASPSASPSVSFRISSHRLVKPVPNEAKKAAAVTFHNVEEAESDNPYSSELPSGSMANRRPVYSDPAEQQRRKGVCHRCMKSNRLKDKESCIVCNAKYCSNCVLRAMGSMPEGRKCVTCIGQAIDESRRSALGKSSRMLCRLLNPLEVQQIMKAEKECPANQLRPEQLYVNGRQLRPEEMAELLGCAKPPQRLKPGRYWYDKESGLWGKAGEKPDKIISANLNLGGKLLPEASNGNTQVFINGREITKVELKMLKLAGVQCPRDTHFWVYADGTYEEEGQNNIKGNIWGKALTRLICSLLSLPTPRGSNNESREDANNHSSRSVPEYLEQKKIEKLLLLGYQGSGTSTIFKQAKFLYKEDKFSQEELQNLKLMIQSNLYKYLSILLEGRERFEEESLVDMRGHEVHEQISATDGSEGKEPVQCIYSINPKLKHFADWLLEIMAMGDLDAFFPAATREYAPLVDEMWRDPAIQATYARKNELHVLPDVAGYFLERAVEVSSNEYEPTEMDILYAEGVTQSNGLAFIEFSLDDRSPMSEPYNENFDCLTPPVRYQLIRVNAQGLNEGCKWLEMFEDVRAVIFCVAISEYDQMWAEGNGPLRNKMMLSKDLFENVVKHPCFREKSFVLLLNKYDIFEEKINRVPLTTCEWFRNFSPVKPHHNNPSLAHQAYYYVAMKFKELYASISSEKLYVCQVKARDRVTVDEAFKYIREVLKWDEEKEKNYYGIDDSFCSTDISSSPFMRPEV</sequence>
<evidence type="ECO:0000256" key="6">
    <source>
        <dbReference type="ARBA" id="ARBA00022837"/>
    </source>
</evidence>
<protein>
    <recommendedName>
        <fullName evidence="15">Extra-large guanine nucleotide-binding protein 3</fullName>
    </recommendedName>
</protein>